<comment type="catalytic activity">
    <reaction evidence="4">
        <text>RX + glutathione = an S-substituted glutathione + a halide anion + H(+)</text>
        <dbReference type="Rhea" id="RHEA:16437"/>
        <dbReference type="ChEBI" id="CHEBI:15378"/>
        <dbReference type="ChEBI" id="CHEBI:16042"/>
        <dbReference type="ChEBI" id="CHEBI:17792"/>
        <dbReference type="ChEBI" id="CHEBI:57925"/>
        <dbReference type="ChEBI" id="CHEBI:90779"/>
        <dbReference type="EC" id="2.5.1.18"/>
    </reaction>
</comment>
<keyword evidence="2" id="KW-0808">Transferase</keyword>
<name>A0ABV0JWU4_9CYAN</name>
<dbReference type="SFLD" id="SFLDG01152">
    <property type="entry name" value="Main.3:_Omega-_and_Tau-like"/>
    <property type="match status" value="1"/>
</dbReference>
<keyword evidence="3" id="KW-0560">Oxidoreductase</keyword>
<dbReference type="RefSeq" id="WP_190428152.1">
    <property type="nucleotide sequence ID" value="NZ_JAMPKK010000096.1"/>
</dbReference>
<feature type="domain" description="GST N-terminal" evidence="5">
    <location>
        <begin position="2"/>
        <end position="80"/>
    </location>
</feature>
<dbReference type="InterPro" id="IPR005442">
    <property type="entry name" value="GST_omega"/>
</dbReference>
<sequence length="230" mass="26882">MAEVEIYSASVCPYAHRTRLALLEKGVDFKLTEIDLQNKPEWFADVSPYGKVPVIKYGSDRVWESTIINEYLDEVFPEPPLMPNDPGERAIARIWIDFANVKFVPTFYKLLLNQEPEKQQESAETLRNHLLFMENEGIGKISSGSYWFGESLTLVDIAFYPWFERWSVLEHYRGFAFPAECVRLQKWWDVMSDRDLVQSIKHTADFYIEQYIQYANNTASGITAQEMRQN</sequence>
<keyword evidence="8" id="KW-1185">Reference proteome</keyword>
<evidence type="ECO:0000256" key="4">
    <source>
        <dbReference type="ARBA" id="ARBA00047960"/>
    </source>
</evidence>
<gene>
    <name evidence="7" type="ORF">NDI37_26185</name>
</gene>
<comment type="caution">
    <text evidence="7">The sequence shown here is derived from an EMBL/GenBank/DDBJ whole genome shotgun (WGS) entry which is preliminary data.</text>
</comment>
<evidence type="ECO:0000256" key="3">
    <source>
        <dbReference type="ARBA" id="ARBA00023002"/>
    </source>
</evidence>
<dbReference type="InterPro" id="IPR036249">
    <property type="entry name" value="Thioredoxin-like_sf"/>
</dbReference>
<dbReference type="PRINTS" id="PR01625">
    <property type="entry name" value="GSTRNSFRASEO"/>
</dbReference>
<evidence type="ECO:0000256" key="2">
    <source>
        <dbReference type="ARBA" id="ARBA00022679"/>
    </source>
</evidence>
<dbReference type="InterPro" id="IPR045073">
    <property type="entry name" value="Omega/Tau-like"/>
</dbReference>
<dbReference type="PROSITE" id="PS51354">
    <property type="entry name" value="GLUTAREDOXIN_2"/>
    <property type="match status" value="1"/>
</dbReference>
<dbReference type="SFLD" id="SFLDG00358">
    <property type="entry name" value="Main_(cytGST)"/>
    <property type="match status" value="1"/>
</dbReference>
<organism evidence="7 8">
    <name type="scientific">Funiculus sociatus GB2-A5</name>
    <dbReference type="NCBI Taxonomy" id="2933946"/>
    <lineage>
        <taxon>Bacteria</taxon>
        <taxon>Bacillati</taxon>
        <taxon>Cyanobacteriota</taxon>
        <taxon>Cyanophyceae</taxon>
        <taxon>Coleofasciculales</taxon>
        <taxon>Coleofasciculaceae</taxon>
        <taxon>Funiculus</taxon>
    </lineage>
</organism>
<evidence type="ECO:0000259" key="6">
    <source>
        <dbReference type="PROSITE" id="PS50405"/>
    </source>
</evidence>
<accession>A0ABV0JWU4</accession>
<dbReference type="Pfam" id="PF13410">
    <property type="entry name" value="GST_C_2"/>
    <property type="match status" value="1"/>
</dbReference>
<dbReference type="InterPro" id="IPR036282">
    <property type="entry name" value="Glutathione-S-Trfase_C_sf"/>
</dbReference>
<proteinExistence type="predicted"/>
<dbReference type="PANTHER" id="PTHR43968">
    <property type="match status" value="1"/>
</dbReference>
<reference evidence="7 8" key="1">
    <citation type="submission" date="2022-04" db="EMBL/GenBank/DDBJ databases">
        <title>Positive selection, recombination, and allopatry shape intraspecific diversity of widespread and dominant cyanobacteria.</title>
        <authorList>
            <person name="Wei J."/>
            <person name="Shu W."/>
            <person name="Hu C."/>
        </authorList>
    </citation>
    <scope>NUCLEOTIDE SEQUENCE [LARGE SCALE GENOMIC DNA]</scope>
    <source>
        <strain evidence="7 8">GB2-A5</strain>
    </source>
</reference>
<feature type="domain" description="GST C-terminal" evidence="6">
    <location>
        <begin position="85"/>
        <end position="212"/>
    </location>
</feature>
<dbReference type="Pfam" id="PF13409">
    <property type="entry name" value="GST_N_2"/>
    <property type="match status" value="1"/>
</dbReference>
<evidence type="ECO:0000256" key="1">
    <source>
        <dbReference type="ARBA" id="ARBA00012452"/>
    </source>
</evidence>
<protein>
    <recommendedName>
        <fullName evidence="1">glutathione transferase</fullName>
        <ecNumber evidence="1">2.5.1.18</ecNumber>
    </recommendedName>
</protein>
<dbReference type="InterPro" id="IPR010987">
    <property type="entry name" value="Glutathione-S-Trfase_C-like"/>
</dbReference>
<dbReference type="EMBL" id="JAMPKK010000096">
    <property type="protein sequence ID" value="MEP0867934.1"/>
    <property type="molecule type" value="Genomic_DNA"/>
</dbReference>
<dbReference type="Proteomes" id="UP001442494">
    <property type="component" value="Unassembled WGS sequence"/>
</dbReference>
<dbReference type="SUPFAM" id="SSF47616">
    <property type="entry name" value="GST C-terminal domain-like"/>
    <property type="match status" value="1"/>
</dbReference>
<dbReference type="InterPro" id="IPR040079">
    <property type="entry name" value="Glutathione_S-Trfase"/>
</dbReference>
<dbReference type="EC" id="2.5.1.18" evidence="1"/>
<dbReference type="SFLD" id="SFLDS00019">
    <property type="entry name" value="Glutathione_Transferase_(cytos"/>
    <property type="match status" value="1"/>
</dbReference>
<evidence type="ECO:0000313" key="7">
    <source>
        <dbReference type="EMBL" id="MEP0867934.1"/>
    </source>
</evidence>
<evidence type="ECO:0000259" key="5">
    <source>
        <dbReference type="PROSITE" id="PS50404"/>
    </source>
</evidence>
<evidence type="ECO:0000313" key="8">
    <source>
        <dbReference type="Proteomes" id="UP001442494"/>
    </source>
</evidence>
<dbReference type="PROSITE" id="PS50405">
    <property type="entry name" value="GST_CTER"/>
    <property type="match status" value="1"/>
</dbReference>
<dbReference type="PROSITE" id="PS50404">
    <property type="entry name" value="GST_NTER"/>
    <property type="match status" value="1"/>
</dbReference>
<dbReference type="InterPro" id="IPR004045">
    <property type="entry name" value="Glutathione_S-Trfase_N"/>
</dbReference>
<dbReference type="InterPro" id="IPR050983">
    <property type="entry name" value="GST_Omega/HSP26"/>
</dbReference>
<dbReference type="Gene3D" id="1.20.1050.10">
    <property type="match status" value="1"/>
</dbReference>
<dbReference type="Gene3D" id="3.40.30.10">
    <property type="entry name" value="Glutaredoxin"/>
    <property type="match status" value="1"/>
</dbReference>
<dbReference type="SUPFAM" id="SSF52833">
    <property type="entry name" value="Thioredoxin-like"/>
    <property type="match status" value="1"/>
</dbReference>
<dbReference type="PANTHER" id="PTHR43968:SF6">
    <property type="entry name" value="GLUTATHIONE S-TRANSFERASE OMEGA"/>
    <property type="match status" value="1"/>
</dbReference>